<name>A0A3S3PJG0_9ACAR</name>
<dbReference type="Proteomes" id="UP000285301">
    <property type="component" value="Unassembled WGS sequence"/>
</dbReference>
<feature type="non-terminal residue" evidence="5">
    <location>
        <position position="1"/>
    </location>
</feature>
<dbReference type="InterPro" id="IPR002048">
    <property type="entry name" value="EF_hand_dom"/>
</dbReference>
<dbReference type="CDD" id="cd21505">
    <property type="entry name" value="PPP2R3C"/>
    <property type="match status" value="1"/>
</dbReference>
<evidence type="ECO:0000313" key="5">
    <source>
        <dbReference type="EMBL" id="RWS10828.1"/>
    </source>
</evidence>
<dbReference type="GO" id="GO:0005819">
    <property type="term" value="C:spindle"/>
    <property type="evidence" value="ECO:0007669"/>
    <property type="project" value="TreeGrafter"/>
</dbReference>
<dbReference type="GO" id="GO:0005509">
    <property type="term" value="F:calcium ion binding"/>
    <property type="evidence" value="ECO:0007669"/>
    <property type="project" value="InterPro"/>
</dbReference>
<keyword evidence="2" id="KW-0963">Cytoplasm</keyword>
<dbReference type="PROSITE" id="PS50222">
    <property type="entry name" value="EF_HAND_2"/>
    <property type="match status" value="1"/>
</dbReference>
<evidence type="ECO:0000313" key="6">
    <source>
        <dbReference type="Proteomes" id="UP000285301"/>
    </source>
</evidence>
<dbReference type="AlphaFoldDB" id="A0A3S3PJG0"/>
<keyword evidence="6" id="KW-1185">Reference proteome</keyword>
<comment type="subcellular location">
    <subcellularLocation>
        <location evidence="1">Cytoplasm</location>
    </subcellularLocation>
</comment>
<dbReference type="GO" id="GO:0030865">
    <property type="term" value="P:cortical cytoskeleton organization"/>
    <property type="evidence" value="ECO:0007669"/>
    <property type="project" value="TreeGrafter"/>
</dbReference>
<keyword evidence="3" id="KW-0106">Calcium</keyword>
<evidence type="ECO:0000256" key="2">
    <source>
        <dbReference type="ARBA" id="ARBA00022490"/>
    </source>
</evidence>
<dbReference type="PROSITE" id="PS00018">
    <property type="entry name" value="EF_HAND_1"/>
    <property type="match status" value="1"/>
</dbReference>
<proteinExistence type="predicted"/>
<evidence type="ECO:0000259" key="4">
    <source>
        <dbReference type="PROSITE" id="PS50222"/>
    </source>
</evidence>
<dbReference type="GO" id="GO:0035303">
    <property type="term" value="P:regulation of dephosphorylation"/>
    <property type="evidence" value="ECO:0007669"/>
    <property type="project" value="InterPro"/>
</dbReference>
<protein>
    <submittedName>
        <fullName evidence="5">Serine/threonine-protein phosphatase 2A regulatory subunit B</fullName>
    </submittedName>
</protein>
<dbReference type="STRING" id="1965070.A0A3S3PJG0"/>
<dbReference type="GO" id="GO:0005737">
    <property type="term" value="C:cytoplasm"/>
    <property type="evidence" value="ECO:0007669"/>
    <property type="project" value="UniProtKB-SubCell"/>
</dbReference>
<dbReference type="SUPFAM" id="SSF47473">
    <property type="entry name" value="EF-hand"/>
    <property type="match status" value="2"/>
</dbReference>
<feature type="domain" description="EF-hand" evidence="4">
    <location>
        <begin position="276"/>
        <end position="311"/>
    </location>
</feature>
<accession>A0A3S3PJG0</accession>
<dbReference type="OrthoDB" id="10265007at2759"/>
<organism evidence="5 6">
    <name type="scientific">Dinothrombium tinctorium</name>
    <dbReference type="NCBI Taxonomy" id="1965070"/>
    <lineage>
        <taxon>Eukaryota</taxon>
        <taxon>Metazoa</taxon>
        <taxon>Ecdysozoa</taxon>
        <taxon>Arthropoda</taxon>
        <taxon>Chelicerata</taxon>
        <taxon>Arachnida</taxon>
        <taxon>Acari</taxon>
        <taxon>Acariformes</taxon>
        <taxon>Trombidiformes</taxon>
        <taxon>Prostigmata</taxon>
        <taxon>Anystina</taxon>
        <taxon>Parasitengona</taxon>
        <taxon>Trombidioidea</taxon>
        <taxon>Trombidiidae</taxon>
        <taxon>Dinothrombium</taxon>
    </lineage>
</organism>
<evidence type="ECO:0000256" key="3">
    <source>
        <dbReference type="ARBA" id="ARBA00022837"/>
    </source>
</evidence>
<reference evidence="5 6" key="1">
    <citation type="journal article" date="2018" name="Gigascience">
        <title>Genomes of trombidid mites reveal novel predicted allergens and laterally-transferred genes associated with secondary metabolism.</title>
        <authorList>
            <person name="Dong X."/>
            <person name="Chaisiri K."/>
            <person name="Xia D."/>
            <person name="Armstrong S.D."/>
            <person name="Fang Y."/>
            <person name="Donnelly M.J."/>
            <person name="Kadowaki T."/>
            <person name="McGarry J.W."/>
            <person name="Darby A.C."/>
            <person name="Makepeace B.L."/>
        </authorList>
    </citation>
    <scope>NUCLEOTIDE SEQUENCE [LARGE SCALE GENOMIC DNA]</scope>
    <source>
        <strain evidence="5">UoL-WK</strain>
    </source>
</reference>
<dbReference type="EMBL" id="NCKU01001952">
    <property type="protein sequence ID" value="RWS10828.1"/>
    <property type="molecule type" value="Genomic_DNA"/>
</dbReference>
<dbReference type="PANTHER" id="PTHR12085:SF3">
    <property type="entry name" value="SERINE_THREONINE-PROTEIN PHOSPHATASE 2A REGULATORY SUBUNIT B'' SUBUNIT GAMMA"/>
    <property type="match status" value="1"/>
</dbReference>
<dbReference type="InterPro" id="IPR011992">
    <property type="entry name" value="EF-hand-dom_pair"/>
</dbReference>
<evidence type="ECO:0000256" key="1">
    <source>
        <dbReference type="ARBA" id="ARBA00004496"/>
    </source>
</evidence>
<dbReference type="PANTHER" id="PTHR12085">
    <property type="entry name" value="SERINE/THREONINE-PROTEIN PHOSPHATASE 2A REGULATORY SUBUNIT B'' SUBUNIT GAMMA"/>
    <property type="match status" value="1"/>
</dbReference>
<dbReference type="GO" id="GO:0000226">
    <property type="term" value="P:microtubule cytoskeleton organization"/>
    <property type="evidence" value="ECO:0007669"/>
    <property type="project" value="TreeGrafter"/>
</dbReference>
<dbReference type="GO" id="GO:0005813">
    <property type="term" value="C:centrosome"/>
    <property type="evidence" value="ECO:0007669"/>
    <property type="project" value="TreeGrafter"/>
</dbReference>
<gene>
    <name evidence="5" type="ORF">B4U79_07315</name>
</gene>
<sequence length="384" mass="45142">KQETYNESRAELRDAARASFLHKKKKELLDNDQLQQLWVLLEKSVPVDNQTMDYSDFKRIASLLDSHEARKYFDPCVFAKLLNGNKEGRVSISDFFNYVMRKVWYQEKRIELSFYNVDGSGYLRENGLQNYILELMPTLTKIQDLDTSLHPFYLCVAARKFFFFLDPHHSEKIKILDILESGFLDELLELRNANLVKTREETNWFSSSNVLRLYSQYINLDEDQNGMLSKAEFSKFGNSCLSPLFVDRIFEEFITYDGEIDFKSFVDFILMMENKKEPQSLNIFFRLLDINQKGYIDSFVFKVFFKSLEEKLREQGHDLLNFTDICSEIFDMVKPVHQYRITLKDLIASGEGDIVVSIVSDCNGFWAYENRECVLLDTQEEAEV</sequence>
<dbReference type="InterPro" id="IPR039865">
    <property type="entry name" value="PPP2R3C"/>
</dbReference>
<dbReference type="Gene3D" id="1.10.238.10">
    <property type="entry name" value="EF-hand"/>
    <property type="match status" value="1"/>
</dbReference>
<dbReference type="InterPro" id="IPR018247">
    <property type="entry name" value="EF_Hand_1_Ca_BS"/>
</dbReference>
<comment type="caution">
    <text evidence="5">The sequence shown here is derived from an EMBL/GenBank/DDBJ whole genome shotgun (WGS) entry which is preliminary data.</text>
</comment>